<dbReference type="SUPFAM" id="SSF56112">
    <property type="entry name" value="Protein kinase-like (PK-like)"/>
    <property type="match status" value="1"/>
</dbReference>
<dbReference type="EC" id="2.7.11.1" evidence="2"/>
<keyword evidence="3" id="KW-0472">Membrane</keyword>
<dbReference type="Gene3D" id="1.10.510.10">
    <property type="entry name" value="Transferase(Phosphotransferase) domain 1"/>
    <property type="match status" value="1"/>
</dbReference>
<dbReference type="PANTHER" id="PTHR45621">
    <property type="entry name" value="OS01G0588500 PROTEIN-RELATED"/>
    <property type="match status" value="1"/>
</dbReference>
<dbReference type="AlphaFoldDB" id="A0AAD8NJU3"/>
<dbReference type="InterPro" id="IPR017441">
    <property type="entry name" value="Protein_kinase_ATP_BS"/>
</dbReference>
<comment type="catalytic activity">
    <reaction evidence="8">
        <text>L-threonyl-[protein] + ATP = O-phospho-L-threonyl-[protein] + ADP + H(+)</text>
        <dbReference type="Rhea" id="RHEA:46608"/>
        <dbReference type="Rhea" id="RHEA-COMP:11060"/>
        <dbReference type="Rhea" id="RHEA-COMP:11605"/>
        <dbReference type="ChEBI" id="CHEBI:15378"/>
        <dbReference type="ChEBI" id="CHEBI:30013"/>
        <dbReference type="ChEBI" id="CHEBI:30616"/>
        <dbReference type="ChEBI" id="CHEBI:61977"/>
        <dbReference type="ChEBI" id="CHEBI:456216"/>
        <dbReference type="EC" id="2.7.11.1"/>
    </reaction>
</comment>
<dbReference type="InterPro" id="IPR011009">
    <property type="entry name" value="Kinase-like_dom_sf"/>
</dbReference>
<evidence type="ECO:0000256" key="2">
    <source>
        <dbReference type="ARBA" id="ARBA00012513"/>
    </source>
</evidence>
<keyword evidence="5 10" id="KW-0547">Nucleotide-binding</keyword>
<feature type="domain" description="Protein kinase" evidence="12">
    <location>
        <begin position="79"/>
        <end position="366"/>
    </location>
</feature>
<evidence type="ECO:0000256" key="9">
    <source>
        <dbReference type="ARBA" id="ARBA00048679"/>
    </source>
</evidence>
<proteinExistence type="predicted"/>
<dbReference type="PROSITE" id="PS00107">
    <property type="entry name" value="PROTEIN_KINASE_ATP"/>
    <property type="match status" value="1"/>
</dbReference>
<keyword evidence="6" id="KW-0418">Kinase</keyword>
<dbReference type="Proteomes" id="UP001229421">
    <property type="component" value="Unassembled WGS sequence"/>
</dbReference>
<dbReference type="EMBL" id="JAUHHV010000009">
    <property type="protein sequence ID" value="KAK1412249.1"/>
    <property type="molecule type" value="Genomic_DNA"/>
</dbReference>
<comment type="caution">
    <text evidence="13">The sequence shown here is derived from an EMBL/GenBank/DDBJ whole genome shotgun (WGS) entry which is preliminary data.</text>
</comment>
<dbReference type="FunFam" id="3.30.200.20:FF:000228">
    <property type="entry name" value="Serine/threonine-protein kinase BIK1"/>
    <property type="match status" value="1"/>
</dbReference>
<dbReference type="Gene3D" id="3.30.200.20">
    <property type="entry name" value="Phosphorylase Kinase, domain 1"/>
    <property type="match status" value="1"/>
</dbReference>
<keyword evidence="3" id="KW-1003">Cell membrane</keyword>
<evidence type="ECO:0000313" key="13">
    <source>
        <dbReference type="EMBL" id="KAK1412249.1"/>
    </source>
</evidence>
<evidence type="ECO:0000256" key="3">
    <source>
        <dbReference type="ARBA" id="ARBA00022475"/>
    </source>
</evidence>
<evidence type="ECO:0000256" key="4">
    <source>
        <dbReference type="ARBA" id="ARBA00022679"/>
    </source>
</evidence>
<dbReference type="GO" id="GO:0005524">
    <property type="term" value="F:ATP binding"/>
    <property type="evidence" value="ECO:0007669"/>
    <property type="project" value="UniProtKB-UniRule"/>
</dbReference>
<dbReference type="CDD" id="cd14066">
    <property type="entry name" value="STKc_IRAK"/>
    <property type="match status" value="1"/>
</dbReference>
<keyword evidence="7 10" id="KW-0067">ATP-binding</keyword>
<dbReference type="Pfam" id="PF07714">
    <property type="entry name" value="PK_Tyr_Ser-Thr"/>
    <property type="match status" value="1"/>
</dbReference>
<name>A0AAD8NJU3_TARER</name>
<evidence type="ECO:0000256" key="5">
    <source>
        <dbReference type="ARBA" id="ARBA00022741"/>
    </source>
</evidence>
<dbReference type="GO" id="GO:0004674">
    <property type="term" value="F:protein serine/threonine kinase activity"/>
    <property type="evidence" value="ECO:0007669"/>
    <property type="project" value="UniProtKB-EC"/>
</dbReference>
<evidence type="ECO:0000313" key="14">
    <source>
        <dbReference type="Proteomes" id="UP001229421"/>
    </source>
</evidence>
<feature type="region of interest" description="Disordered" evidence="11">
    <location>
        <begin position="366"/>
        <end position="405"/>
    </location>
</feature>
<reference evidence="13" key="1">
    <citation type="journal article" date="2023" name="bioRxiv">
        <title>Improved chromosome-level genome assembly for marigold (Tagetes erecta).</title>
        <authorList>
            <person name="Jiang F."/>
            <person name="Yuan L."/>
            <person name="Wang S."/>
            <person name="Wang H."/>
            <person name="Xu D."/>
            <person name="Wang A."/>
            <person name="Fan W."/>
        </authorList>
    </citation>
    <scope>NUCLEOTIDE SEQUENCE</scope>
    <source>
        <strain evidence="13">WSJ</strain>
        <tissue evidence="13">Leaf</tissue>
    </source>
</reference>
<feature type="compositionally biased region" description="Polar residues" evidence="11">
    <location>
        <begin position="366"/>
        <end position="376"/>
    </location>
</feature>
<evidence type="ECO:0000256" key="11">
    <source>
        <dbReference type="SAM" id="MobiDB-lite"/>
    </source>
</evidence>
<evidence type="ECO:0000256" key="10">
    <source>
        <dbReference type="PROSITE-ProRule" id="PRU10141"/>
    </source>
</evidence>
<evidence type="ECO:0000256" key="1">
    <source>
        <dbReference type="ARBA" id="ARBA00004236"/>
    </source>
</evidence>
<comment type="catalytic activity">
    <reaction evidence="9">
        <text>L-seryl-[protein] + ATP = O-phospho-L-seryl-[protein] + ADP + H(+)</text>
        <dbReference type="Rhea" id="RHEA:17989"/>
        <dbReference type="Rhea" id="RHEA-COMP:9863"/>
        <dbReference type="Rhea" id="RHEA-COMP:11604"/>
        <dbReference type="ChEBI" id="CHEBI:15378"/>
        <dbReference type="ChEBI" id="CHEBI:29999"/>
        <dbReference type="ChEBI" id="CHEBI:30616"/>
        <dbReference type="ChEBI" id="CHEBI:83421"/>
        <dbReference type="ChEBI" id="CHEBI:456216"/>
        <dbReference type="EC" id="2.7.11.1"/>
    </reaction>
</comment>
<evidence type="ECO:0000256" key="8">
    <source>
        <dbReference type="ARBA" id="ARBA00047899"/>
    </source>
</evidence>
<dbReference type="InterPro" id="IPR000719">
    <property type="entry name" value="Prot_kinase_dom"/>
</dbReference>
<accession>A0AAD8NJU3</accession>
<gene>
    <name evidence="13" type="ORF">QVD17_33341</name>
</gene>
<feature type="binding site" evidence="10">
    <location>
        <position position="116"/>
    </location>
    <ligand>
        <name>ATP</name>
        <dbReference type="ChEBI" id="CHEBI:30616"/>
    </ligand>
</feature>
<evidence type="ECO:0000256" key="7">
    <source>
        <dbReference type="ARBA" id="ARBA00022840"/>
    </source>
</evidence>
<dbReference type="PROSITE" id="PS50011">
    <property type="entry name" value="PROTEIN_KINASE_DOM"/>
    <property type="match status" value="1"/>
</dbReference>
<keyword evidence="4" id="KW-0808">Transferase</keyword>
<evidence type="ECO:0000256" key="6">
    <source>
        <dbReference type="ARBA" id="ARBA00022777"/>
    </source>
</evidence>
<dbReference type="InterPro" id="IPR050823">
    <property type="entry name" value="Plant_Ser_Thr_Prot_Kinase"/>
</dbReference>
<evidence type="ECO:0000259" key="12">
    <source>
        <dbReference type="PROSITE" id="PS50011"/>
    </source>
</evidence>
<protein>
    <recommendedName>
        <fullName evidence="2">non-specific serine/threonine protein kinase</fullName>
        <ecNumber evidence="2">2.7.11.1</ecNumber>
    </recommendedName>
</protein>
<keyword evidence="14" id="KW-1185">Reference proteome</keyword>
<organism evidence="13 14">
    <name type="scientific">Tagetes erecta</name>
    <name type="common">African marigold</name>
    <dbReference type="NCBI Taxonomy" id="13708"/>
    <lineage>
        <taxon>Eukaryota</taxon>
        <taxon>Viridiplantae</taxon>
        <taxon>Streptophyta</taxon>
        <taxon>Embryophyta</taxon>
        <taxon>Tracheophyta</taxon>
        <taxon>Spermatophyta</taxon>
        <taxon>Magnoliopsida</taxon>
        <taxon>eudicotyledons</taxon>
        <taxon>Gunneridae</taxon>
        <taxon>Pentapetalae</taxon>
        <taxon>asterids</taxon>
        <taxon>campanulids</taxon>
        <taxon>Asterales</taxon>
        <taxon>Asteraceae</taxon>
        <taxon>Asteroideae</taxon>
        <taxon>Heliantheae alliance</taxon>
        <taxon>Tageteae</taxon>
        <taxon>Tagetes</taxon>
    </lineage>
</organism>
<comment type="subcellular location">
    <subcellularLocation>
        <location evidence="1">Cell membrane</location>
    </subcellularLocation>
</comment>
<dbReference type="InterPro" id="IPR001245">
    <property type="entry name" value="Ser-Thr/Tyr_kinase_cat_dom"/>
</dbReference>
<dbReference type="FunFam" id="1.10.510.10:FF:000095">
    <property type="entry name" value="protein STRUBBELIG-RECEPTOR FAMILY 8"/>
    <property type="match status" value="1"/>
</dbReference>
<sequence>MKCFHYLKDKTRNRAQRSAPILKDETSFSISEDVSGQKKVIKSSGSANSPRGIVQLYEEKGGKLRVFKYAELKEATNDFTRLRKIGEGGFGCVYKGSIKKIDDDKGGDHVVVAIKKLNRDGFQGHKQWVAEVQFLGVVDHPNLVKLIGYCAVDGERGIQRLLVYEFMSNKSLEDHLFRNSYAPLQWQTRLQIMLGAAQGLAYLHEELEAQVIFRDFKTSNILLDADFNPKLSDFGLAREGPTEGNTHVSTAVMGTNGYAAPEYIDTGHLTAKSDVWSFGIVLYEILSGRRSLDRSRPKEDQKLLDWVRRHPIDSKKFGIIIDPRLEAQYSLTDARKIARLADSCLLKSAKDRPKMSQVVETLKQILQDSSEGSPSRKSFERVEDETEELTEKSKSTKVSESSKRRLDQLAKLSEHVGGFSKKGFMIMHRAKVS</sequence>